<organism evidence="2 3">
    <name type="scientific">Roseburia porci</name>
    <dbReference type="NCBI Taxonomy" id="2605790"/>
    <lineage>
        <taxon>Bacteria</taxon>
        <taxon>Bacillati</taxon>
        <taxon>Bacillota</taxon>
        <taxon>Clostridia</taxon>
        <taxon>Lachnospirales</taxon>
        <taxon>Lachnospiraceae</taxon>
        <taxon>Roseburia</taxon>
    </lineage>
</organism>
<comment type="caution">
    <text evidence="2">The sequence shown here is derived from an EMBL/GenBank/DDBJ whole genome shotgun (WGS) entry which is preliminary data.</text>
</comment>
<sequence>MRELRVDGTLILAVDHGYGNIKTANTVFSNGFVERDTEPVMSTDYLYYGGKYYVLDQGHKKYTKDKVMDNDFYILTVAAIAKELYLRNVRCEKIHLAVGVPLKWMDSQKESFQAYMLQNSEIRFVYKGRIFEVGIAGCSVMPQCYAAVAEILPEFKGLNMIVDIGNGTMNAMFLQDGRLVENKMWTELFGVRQCALKIHQTLLDKFQEDVPDSIINTFLMNRMADIDPEYEYWMEATAKEYVRELTAKTFDFGYNEKTMKMYVLGGGAKLLEHFSIFDRSRITFNFDINANAKGYEYFCYVALKKKKLGIAG</sequence>
<dbReference type="CDD" id="cd10227">
    <property type="entry name" value="ASKHA_NBD_ParM-like"/>
    <property type="match status" value="1"/>
</dbReference>
<keyword evidence="3" id="KW-1185">Reference proteome</keyword>
<protein>
    <submittedName>
        <fullName evidence="2">ParM/StbA family protein</fullName>
    </submittedName>
</protein>
<dbReference type="AlphaFoldDB" id="A0A6L5YT71"/>
<dbReference type="InterPro" id="IPR043129">
    <property type="entry name" value="ATPase_NBD"/>
</dbReference>
<evidence type="ECO:0000259" key="1">
    <source>
        <dbReference type="Pfam" id="PF17989"/>
    </source>
</evidence>
<name>A0A6L5YT71_9FIRM</name>
<feature type="domain" description="Actin-like protein N-terminal" evidence="1">
    <location>
        <begin position="44"/>
        <end position="145"/>
    </location>
</feature>
<reference evidence="2 3" key="1">
    <citation type="submission" date="2019-08" db="EMBL/GenBank/DDBJ databases">
        <title>In-depth cultivation of the pig gut microbiome towards novel bacterial diversity and tailored functional studies.</title>
        <authorList>
            <person name="Wylensek D."/>
            <person name="Hitch T.C.A."/>
            <person name="Clavel T."/>
        </authorList>
    </citation>
    <scope>NUCLEOTIDE SEQUENCE [LARGE SCALE GENOMIC DNA]</scope>
    <source>
        <strain evidence="2 3">MUC/MUC-530-WT-4D</strain>
    </source>
</reference>
<evidence type="ECO:0000313" key="3">
    <source>
        <dbReference type="Proteomes" id="UP000474024"/>
    </source>
</evidence>
<proteinExistence type="predicted"/>
<dbReference type="RefSeq" id="WP_154430583.1">
    <property type="nucleotide sequence ID" value="NZ_VUNI01000022.1"/>
</dbReference>
<dbReference type="InterPro" id="IPR040607">
    <property type="entry name" value="ALP_N"/>
</dbReference>
<evidence type="ECO:0000313" key="2">
    <source>
        <dbReference type="EMBL" id="MST75614.1"/>
    </source>
</evidence>
<dbReference type="Pfam" id="PF17989">
    <property type="entry name" value="ALP_N"/>
    <property type="match status" value="1"/>
</dbReference>
<dbReference type="Proteomes" id="UP000474024">
    <property type="component" value="Unassembled WGS sequence"/>
</dbReference>
<dbReference type="EMBL" id="VUNI01000022">
    <property type="protein sequence ID" value="MST75614.1"/>
    <property type="molecule type" value="Genomic_DNA"/>
</dbReference>
<gene>
    <name evidence="2" type="ORF">FYJ75_11395</name>
</gene>
<dbReference type="SUPFAM" id="SSF53067">
    <property type="entry name" value="Actin-like ATPase domain"/>
    <property type="match status" value="2"/>
</dbReference>
<dbReference type="Gene3D" id="3.30.420.40">
    <property type="match status" value="2"/>
</dbReference>
<accession>A0A6L5YT71</accession>